<sequence length="71" mass="8182">MILYTYQQLDMVFPPAQNSYTSYKMVQIPGGHLILEKEDEGEGYRISRLIATDPNMYLNPHYTPGRSINSN</sequence>
<proteinExistence type="predicted"/>
<dbReference type="Proteomes" id="UP001057753">
    <property type="component" value="Unassembled WGS sequence"/>
</dbReference>
<organism evidence="1 2">
    <name type="scientific">Salipaludibacillus agaradhaerens</name>
    <name type="common">Bacillus agaradhaerens</name>
    <dbReference type="NCBI Taxonomy" id="76935"/>
    <lineage>
        <taxon>Bacteria</taxon>
        <taxon>Bacillati</taxon>
        <taxon>Bacillota</taxon>
        <taxon>Bacilli</taxon>
        <taxon>Bacillales</taxon>
        <taxon>Bacillaceae</taxon>
    </lineage>
</organism>
<dbReference type="RefSeq" id="WP_078576429.1">
    <property type="nucleotide sequence ID" value="NZ_JABXYM010000001.1"/>
</dbReference>
<accession>A0A9Q4B0G2</accession>
<reference evidence="1" key="1">
    <citation type="submission" date="2020-06" db="EMBL/GenBank/DDBJ databases">
        <title>Insight into the genomes of haloalkaliphilic bacilli from Kenyan soda lakes.</title>
        <authorList>
            <person name="Mwirichia R."/>
            <person name="Villamizar G.C."/>
            <person name="Poehlein A."/>
            <person name="Mugweru J."/>
            <person name="Kipnyargis A."/>
            <person name="Kiplimo D."/>
            <person name="Orwa P."/>
            <person name="Daniel R."/>
        </authorList>
    </citation>
    <scope>NUCLEOTIDE SEQUENCE</scope>
    <source>
        <strain evidence="1">B1096_S55</strain>
    </source>
</reference>
<evidence type="ECO:0000313" key="1">
    <source>
        <dbReference type="EMBL" id="MCR6096103.1"/>
    </source>
</evidence>
<dbReference type="InterPro" id="IPR025619">
    <property type="entry name" value="YlzJ"/>
</dbReference>
<dbReference type="EMBL" id="JABXYM010000001">
    <property type="protein sequence ID" value="MCR6096103.1"/>
    <property type="molecule type" value="Genomic_DNA"/>
</dbReference>
<evidence type="ECO:0000313" key="2">
    <source>
        <dbReference type="Proteomes" id="UP001057753"/>
    </source>
</evidence>
<dbReference type="OrthoDB" id="1683573at2"/>
<keyword evidence="2" id="KW-1185">Reference proteome</keyword>
<comment type="caution">
    <text evidence="1">The sequence shown here is derived from an EMBL/GenBank/DDBJ whole genome shotgun (WGS) entry which is preliminary data.</text>
</comment>
<protein>
    <submittedName>
        <fullName evidence="1">YlzJ-like family protein</fullName>
    </submittedName>
</protein>
<name>A0A9Q4B0G2_SALAG</name>
<dbReference type="AlphaFoldDB" id="A0A9Q4B0G2"/>
<gene>
    <name evidence="1" type="ORF">HXA33_06040</name>
</gene>
<dbReference type="Pfam" id="PF14035">
    <property type="entry name" value="YlzJ"/>
    <property type="match status" value="1"/>
</dbReference>